<dbReference type="Proteomes" id="UP000231791">
    <property type="component" value="Chromosome"/>
</dbReference>
<evidence type="ECO:0000313" key="3">
    <source>
        <dbReference type="Proteomes" id="UP000231791"/>
    </source>
</evidence>
<dbReference type="InterPro" id="IPR002575">
    <property type="entry name" value="Aminoglycoside_PTrfase"/>
</dbReference>
<dbReference type="InterPro" id="IPR011009">
    <property type="entry name" value="Kinase-like_dom_sf"/>
</dbReference>
<gene>
    <name evidence="2" type="ORF">SLAV_34775</name>
</gene>
<protein>
    <submittedName>
        <fullName evidence="2">Phosphotransferase enzyme family protein</fullName>
    </submittedName>
</protein>
<dbReference type="AlphaFoldDB" id="A0A2K8PSX3"/>
<proteinExistence type="predicted"/>
<feature type="domain" description="Aminoglycoside phosphotransferase" evidence="1">
    <location>
        <begin position="78"/>
        <end position="290"/>
    </location>
</feature>
<dbReference type="EMBL" id="CP024985">
    <property type="protein sequence ID" value="ATZ28725.1"/>
    <property type="molecule type" value="Genomic_DNA"/>
</dbReference>
<keyword evidence="2" id="KW-0808">Transferase</keyword>
<dbReference type="GeneID" id="49387930"/>
<name>A0A2K8PSX3_STRLA</name>
<sequence>MTVAAPAGTVEWVRHVLATHWGDAWGAAGLSPLTVGGAAPLTHTAGLWRVAGPGGDHVLKVQLNTEAARPGNFPALKARILAHCSRRGVPVLPVVPAADGRPAVRHDGILVEVSPHCPGARASGGREQADAIVSAGLALRAALDTLPAEVTGKLATVHLPLMVEEERWPAALQDAERRLLPRAERGADRWHRAAARVLRELAASAPLLRSLSRPPSAAAGRPSVVHGDLHVHHFLLSGRGAARVLAVLDFDNLHVADRLLDLAWTADTAVLACGADTAAARDVLARFLRTGRSRGLLKPGDEVLLMPLLMAHSLPVIVDIAKDILDRGVLAPQWLAYFELLSPARRLCVHRLLSAAAAG</sequence>
<evidence type="ECO:0000259" key="1">
    <source>
        <dbReference type="Pfam" id="PF01636"/>
    </source>
</evidence>
<accession>A0A2K8PSX3</accession>
<dbReference type="KEGG" id="slx:SLAV_34775"/>
<dbReference type="SUPFAM" id="SSF56112">
    <property type="entry name" value="Protein kinase-like (PK-like)"/>
    <property type="match status" value="1"/>
</dbReference>
<keyword evidence="3" id="KW-1185">Reference proteome</keyword>
<organism evidence="2 3">
    <name type="scientific">Streptomyces lavendulae subsp. lavendulae</name>
    <dbReference type="NCBI Taxonomy" id="58340"/>
    <lineage>
        <taxon>Bacteria</taxon>
        <taxon>Bacillati</taxon>
        <taxon>Actinomycetota</taxon>
        <taxon>Actinomycetes</taxon>
        <taxon>Kitasatosporales</taxon>
        <taxon>Streptomycetaceae</taxon>
        <taxon>Streptomyces</taxon>
    </lineage>
</organism>
<dbReference type="OrthoDB" id="4103808at2"/>
<dbReference type="Pfam" id="PF01636">
    <property type="entry name" value="APH"/>
    <property type="match status" value="1"/>
</dbReference>
<dbReference type="RefSeq" id="WP_078950331.1">
    <property type="nucleotide sequence ID" value="NZ_CP024985.1"/>
</dbReference>
<reference evidence="2 3" key="1">
    <citation type="submission" date="2017-11" db="EMBL/GenBank/DDBJ databases">
        <title>Complete genome sequence of Streptomyces lavendulae subsp. lavendulae CCM 3239 (formerly 'Streptomyces aureofaciens CCM 3239'), the producer of the angucycline-type antibiotic auricin.</title>
        <authorList>
            <person name="Busche T."/>
            <person name="Novakova R."/>
            <person name="Al'Dilaimi A."/>
            <person name="Homerova D."/>
            <person name="Feckova L."/>
            <person name="Rezuchova B."/>
            <person name="Mingyar E."/>
            <person name="Csolleiova D."/>
            <person name="Bekeova C."/>
            <person name="Winkler A."/>
            <person name="Sevcikova B."/>
            <person name="Kalinowski J."/>
            <person name="Kormanec J."/>
            <person name="Ruckert C."/>
        </authorList>
    </citation>
    <scope>NUCLEOTIDE SEQUENCE [LARGE SCALE GENOMIC DNA]</scope>
    <source>
        <strain evidence="2 3">CCM 3239</strain>
    </source>
</reference>
<dbReference type="GO" id="GO:0016740">
    <property type="term" value="F:transferase activity"/>
    <property type="evidence" value="ECO:0007669"/>
    <property type="project" value="UniProtKB-KW"/>
</dbReference>
<dbReference type="Gene3D" id="3.90.1200.10">
    <property type="match status" value="1"/>
</dbReference>
<evidence type="ECO:0000313" key="2">
    <source>
        <dbReference type="EMBL" id="ATZ28725.1"/>
    </source>
</evidence>